<gene>
    <name evidence="1" type="ORF">RIF29_21999</name>
</gene>
<sequence length="90" mass="10520">MPFFTFVAVTITFKPVIQIVAKKIFVRYFLCHGKYIKSKCRPFIALRLNAQEMSCDFFTNHFQAQWIKELKNSSNKLITGNTRIPNTSKL</sequence>
<comment type="caution">
    <text evidence="1">The sequence shown here is derived from an EMBL/GenBank/DDBJ whole genome shotgun (WGS) entry which is preliminary data.</text>
</comment>
<protein>
    <submittedName>
        <fullName evidence="1">Uncharacterized protein</fullName>
    </submittedName>
</protein>
<name>A0AAN9F3U8_CROPI</name>
<evidence type="ECO:0000313" key="1">
    <source>
        <dbReference type="EMBL" id="KAK7269277.1"/>
    </source>
</evidence>
<accession>A0AAN9F3U8</accession>
<proteinExistence type="predicted"/>
<evidence type="ECO:0000313" key="2">
    <source>
        <dbReference type="Proteomes" id="UP001372338"/>
    </source>
</evidence>
<organism evidence="1 2">
    <name type="scientific">Crotalaria pallida</name>
    <name type="common">Smooth rattlebox</name>
    <name type="synonym">Crotalaria striata</name>
    <dbReference type="NCBI Taxonomy" id="3830"/>
    <lineage>
        <taxon>Eukaryota</taxon>
        <taxon>Viridiplantae</taxon>
        <taxon>Streptophyta</taxon>
        <taxon>Embryophyta</taxon>
        <taxon>Tracheophyta</taxon>
        <taxon>Spermatophyta</taxon>
        <taxon>Magnoliopsida</taxon>
        <taxon>eudicotyledons</taxon>
        <taxon>Gunneridae</taxon>
        <taxon>Pentapetalae</taxon>
        <taxon>rosids</taxon>
        <taxon>fabids</taxon>
        <taxon>Fabales</taxon>
        <taxon>Fabaceae</taxon>
        <taxon>Papilionoideae</taxon>
        <taxon>50 kb inversion clade</taxon>
        <taxon>genistoids sensu lato</taxon>
        <taxon>core genistoids</taxon>
        <taxon>Crotalarieae</taxon>
        <taxon>Crotalaria</taxon>
    </lineage>
</organism>
<keyword evidence="2" id="KW-1185">Reference proteome</keyword>
<dbReference type="AlphaFoldDB" id="A0AAN9F3U8"/>
<reference evidence="1 2" key="1">
    <citation type="submission" date="2024-01" db="EMBL/GenBank/DDBJ databases">
        <title>The genomes of 5 underutilized Papilionoideae crops provide insights into root nodulation and disease resistanc.</title>
        <authorList>
            <person name="Yuan L."/>
        </authorList>
    </citation>
    <scope>NUCLEOTIDE SEQUENCE [LARGE SCALE GENOMIC DNA]</scope>
    <source>
        <strain evidence="1">ZHUSHIDOU_FW_LH</strain>
        <tissue evidence="1">Leaf</tissue>
    </source>
</reference>
<dbReference type="EMBL" id="JAYWIO010000004">
    <property type="protein sequence ID" value="KAK7269277.1"/>
    <property type="molecule type" value="Genomic_DNA"/>
</dbReference>
<dbReference type="Proteomes" id="UP001372338">
    <property type="component" value="Unassembled WGS sequence"/>
</dbReference>